<organism evidence="1 2">
    <name type="scientific">Cavenderia fasciculata</name>
    <name type="common">Slime mold</name>
    <name type="synonym">Dictyostelium fasciculatum</name>
    <dbReference type="NCBI Taxonomy" id="261658"/>
    <lineage>
        <taxon>Eukaryota</taxon>
        <taxon>Amoebozoa</taxon>
        <taxon>Evosea</taxon>
        <taxon>Eumycetozoa</taxon>
        <taxon>Dictyostelia</taxon>
        <taxon>Acytosteliales</taxon>
        <taxon>Cavenderiaceae</taxon>
        <taxon>Cavenderia</taxon>
    </lineage>
</organism>
<keyword evidence="2" id="KW-1185">Reference proteome</keyword>
<proteinExistence type="predicted"/>
<reference evidence="2" key="1">
    <citation type="journal article" date="2011" name="Genome Res.">
        <title>Phylogeny-wide analysis of social amoeba genomes highlights ancient origins for complex intercellular communication.</title>
        <authorList>
            <person name="Heidel A.J."/>
            <person name="Lawal H.M."/>
            <person name="Felder M."/>
            <person name="Schilde C."/>
            <person name="Helps N.R."/>
            <person name="Tunggal B."/>
            <person name="Rivero F."/>
            <person name="John U."/>
            <person name="Schleicher M."/>
            <person name="Eichinger L."/>
            <person name="Platzer M."/>
            <person name="Noegel A.A."/>
            <person name="Schaap P."/>
            <person name="Gloeckner G."/>
        </authorList>
    </citation>
    <scope>NUCLEOTIDE SEQUENCE [LARGE SCALE GENOMIC DNA]</scope>
    <source>
        <strain evidence="2">SH3</strain>
    </source>
</reference>
<dbReference type="InterPro" id="IPR036770">
    <property type="entry name" value="Ankyrin_rpt-contain_sf"/>
</dbReference>
<dbReference type="Pfam" id="PF13637">
    <property type="entry name" value="Ank_4"/>
    <property type="match status" value="1"/>
</dbReference>
<dbReference type="OrthoDB" id="76773at2759"/>
<dbReference type="KEGG" id="dfa:DFA_03458"/>
<evidence type="ECO:0008006" key="3">
    <source>
        <dbReference type="Google" id="ProtNLM"/>
    </source>
</evidence>
<dbReference type="Proteomes" id="UP000007797">
    <property type="component" value="Unassembled WGS sequence"/>
</dbReference>
<dbReference type="PANTHER" id="PTHR46586">
    <property type="entry name" value="ANKYRIN REPEAT-CONTAINING PROTEIN"/>
    <property type="match status" value="1"/>
</dbReference>
<dbReference type="RefSeq" id="XP_004363061.1">
    <property type="nucleotide sequence ID" value="XM_004363004.1"/>
</dbReference>
<dbReference type="Gene3D" id="1.25.40.20">
    <property type="entry name" value="Ankyrin repeat-containing domain"/>
    <property type="match status" value="2"/>
</dbReference>
<dbReference type="InterPro" id="IPR002110">
    <property type="entry name" value="Ankyrin_rpt"/>
</dbReference>
<sequence>MNVILSTLKNKYIVQIIVGHVNKINLIRSGVSYRFNNIPSLKWVVENDTGDLLHLLCKPSLKDGSLPLSKLQVGWATLDMIVAVCSPHRYHKSITFKLESFDTIFKFYSRAFKYEHLAVDAASESGNIELVKYLLDQGTPFTTNAIDFASKNGYLEVIKLLLQTNPINHPNLFDDNVKFTNHSYDLAATNGHLRVLFFFDNLFQLYDQKKSKYRVEFTVRSIDGAAKNKHWDVVNHILERYSKHKKYRSYLYSQDSLKWCIAHNNLNLLIQLFDYPYLDKKKLFEKDKWLKDGLREASEKGHIDMIRWVYNQKLINYIPDSSMMVAAQKDQLEILRLYFEMYNNEKPGSAMRISFPIFKATHSAIQQSQKIETFQYLFQIYQSIATTTTVDHQNLSTLPILEAAFRHGCLEILKWIVPLIGQIPQEWQSSCIRVAGLNGRLDVLNFLVDNIPGLKFKQSNLEDLCGSSCSLECVKSILSMGVEPTVRAINNACMRGFDNILECLLSSPAAMSPRLVHTLRGPENTRNYYEYIINSRSPGMLQCILAIGKEGYEVTASDLYVAVWQGDLKLVKYFIQEYPHLLDSSQDQHSMDQAIQSLVRNRNYQMVDYVLGLKCYTREDLEWRPTEMDRFNVEENIYQIPLEYADLQMLDIILQRRPTLPCPNAKILLSQGYFDYYDKIEKRNKQLGLDDSLVNHSTGFANKCWFFYAIILGNIDLIHYLVHYLKKIQLPPPQPQVYLVPRKCSARAAMYLSSEDLKLYPKEFHLSAKNNFILQFVATGNYTMCKCIETELTHSVQVSLDTAGQQSNITLLRLIFEKKKKSIPSYFYTAAEYNINVINFFKKCKLIK</sequence>
<dbReference type="SUPFAM" id="SSF48403">
    <property type="entry name" value="Ankyrin repeat"/>
    <property type="match status" value="1"/>
</dbReference>
<dbReference type="AlphaFoldDB" id="F4PHM6"/>
<dbReference type="GeneID" id="14877115"/>
<dbReference type="PANTHER" id="PTHR46586:SF3">
    <property type="entry name" value="ANKYRIN REPEAT-CONTAINING PROTEIN"/>
    <property type="match status" value="1"/>
</dbReference>
<protein>
    <recommendedName>
        <fullName evidence="3">Ankyrin repeat-containing protein</fullName>
    </recommendedName>
</protein>
<evidence type="ECO:0000313" key="1">
    <source>
        <dbReference type="EMBL" id="EGG25210.1"/>
    </source>
</evidence>
<accession>F4PHM6</accession>
<gene>
    <name evidence="1" type="ORF">DFA_03458</name>
</gene>
<evidence type="ECO:0000313" key="2">
    <source>
        <dbReference type="Proteomes" id="UP000007797"/>
    </source>
</evidence>
<dbReference type="EMBL" id="GL883006">
    <property type="protein sequence ID" value="EGG25210.1"/>
    <property type="molecule type" value="Genomic_DNA"/>
</dbReference>
<dbReference type="InterPro" id="IPR052050">
    <property type="entry name" value="SecEffector_AnkRepeat"/>
</dbReference>
<name>F4PHM6_CACFS</name>